<evidence type="ECO:0000259" key="2">
    <source>
        <dbReference type="Pfam" id="PF00078"/>
    </source>
</evidence>
<dbReference type="InterPro" id="IPR043502">
    <property type="entry name" value="DNA/RNA_pol_sf"/>
</dbReference>
<keyword evidence="4" id="KW-1185">Reference proteome</keyword>
<evidence type="ECO:0000313" key="4">
    <source>
        <dbReference type="Proteomes" id="UP000285301"/>
    </source>
</evidence>
<feature type="transmembrane region" description="Helical" evidence="1">
    <location>
        <begin position="121"/>
        <end position="141"/>
    </location>
</feature>
<dbReference type="PANTHER" id="PTHR24559">
    <property type="entry name" value="TRANSPOSON TY3-I GAG-POL POLYPROTEIN"/>
    <property type="match status" value="1"/>
</dbReference>
<dbReference type="AlphaFoldDB" id="A0A3S3P1C4"/>
<keyword evidence="1" id="KW-0472">Membrane</keyword>
<name>A0A3S3P1C4_9ACAR</name>
<accession>A0A3S3P1C4</accession>
<dbReference type="Proteomes" id="UP000285301">
    <property type="component" value="Unassembled WGS sequence"/>
</dbReference>
<keyword evidence="1" id="KW-0812">Transmembrane</keyword>
<feature type="non-terminal residue" evidence="3">
    <location>
        <position position="237"/>
    </location>
</feature>
<feature type="domain" description="Reverse transcriptase" evidence="2">
    <location>
        <begin position="108"/>
        <end position="200"/>
    </location>
</feature>
<dbReference type="STRING" id="1965070.A0A3S3P1C4"/>
<keyword evidence="1" id="KW-1133">Transmembrane helix</keyword>
<proteinExistence type="predicted"/>
<protein>
    <submittedName>
        <fullName evidence="3">Transposon Ty3-I Gag-Pol polyprotein-like protein</fullName>
    </submittedName>
</protein>
<dbReference type="Pfam" id="PF00078">
    <property type="entry name" value="RVT_1"/>
    <property type="match status" value="1"/>
</dbReference>
<dbReference type="PANTHER" id="PTHR24559:SF444">
    <property type="entry name" value="REVERSE TRANSCRIPTASE DOMAIN-CONTAINING PROTEIN"/>
    <property type="match status" value="1"/>
</dbReference>
<dbReference type="InterPro" id="IPR053134">
    <property type="entry name" value="RNA-dir_DNA_polymerase"/>
</dbReference>
<sequence length="237" mass="27365">DNLSDESIILKTDSIVETALIEIKEKIDFVEEIMIFEIGSNLSETQQDIDRTDLVEQKIELLPSTEPNKSYLYQRSLQGSTIELAPLILTVLKKDQFELMKVKRSFVIDFRQLNSFSIKNLYFMFPIFDIILCFASSKYFLVFDLNSCFWKTPIKRRDRLKTAFVTMKGLFEYLDKPMGLTNSPANFIMLINKVAKTNENTQLSDSKTEIISNNNELESYAEPNIEISSSQSLFLDS</sequence>
<dbReference type="GO" id="GO:0071897">
    <property type="term" value="P:DNA biosynthetic process"/>
    <property type="evidence" value="ECO:0007669"/>
    <property type="project" value="UniProtKB-ARBA"/>
</dbReference>
<organism evidence="3 4">
    <name type="scientific">Dinothrombium tinctorium</name>
    <dbReference type="NCBI Taxonomy" id="1965070"/>
    <lineage>
        <taxon>Eukaryota</taxon>
        <taxon>Metazoa</taxon>
        <taxon>Ecdysozoa</taxon>
        <taxon>Arthropoda</taxon>
        <taxon>Chelicerata</taxon>
        <taxon>Arachnida</taxon>
        <taxon>Acari</taxon>
        <taxon>Acariformes</taxon>
        <taxon>Trombidiformes</taxon>
        <taxon>Prostigmata</taxon>
        <taxon>Anystina</taxon>
        <taxon>Parasitengona</taxon>
        <taxon>Trombidioidea</taxon>
        <taxon>Trombidiidae</taxon>
        <taxon>Dinothrombium</taxon>
    </lineage>
</organism>
<dbReference type="SUPFAM" id="SSF56672">
    <property type="entry name" value="DNA/RNA polymerases"/>
    <property type="match status" value="1"/>
</dbReference>
<dbReference type="InterPro" id="IPR043128">
    <property type="entry name" value="Rev_trsase/Diguanyl_cyclase"/>
</dbReference>
<dbReference type="EMBL" id="NCKU01020497">
    <property type="protein sequence ID" value="RWR98597.1"/>
    <property type="molecule type" value="Genomic_DNA"/>
</dbReference>
<dbReference type="Gene3D" id="3.10.10.10">
    <property type="entry name" value="HIV Type 1 Reverse Transcriptase, subunit A, domain 1"/>
    <property type="match status" value="1"/>
</dbReference>
<feature type="non-terminal residue" evidence="3">
    <location>
        <position position="1"/>
    </location>
</feature>
<gene>
    <name evidence="3" type="ORF">B4U79_15014</name>
</gene>
<reference evidence="3 4" key="1">
    <citation type="journal article" date="2018" name="Gigascience">
        <title>Genomes of trombidid mites reveal novel predicted allergens and laterally-transferred genes associated with secondary metabolism.</title>
        <authorList>
            <person name="Dong X."/>
            <person name="Chaisiri K."/>
            <person name="Xia D."/>
            <person name="Armstrong S.D."/>
            <person name="Fang Y."/>
            <person name="Donnelly M.J."/>
            <person name="Kadowaki T."/>
            <person name="McGarry J.W."/>
            <person name="Darby A.C."/>
            <person name="Makepeace B.L."/>
        </authorList>
    </citation>
    <scope>NUCLEOTIDE SEQUENCE [LARGE SCALE GENOMIC DNA]</scope>
    <source>
        <strain evidence="3">UoL-WK</strain>
    </source>
</reference>
<dbReference type="Gene3D" id="3.30.70.270">
    <property type="match status" value="1"/>
</dbReference>
<comment type="caution">
    <text evidence="3">The sequence shown here is derived from an EMBL/GenBank/DDBJ whole genome shotgun (WGS) entry which is preliminary data.</text>
</comment>
<evidence type="ECO:0000256" key="1">
    <source>
        <dbReference type="SAM" id="Phobius"/>
    </source>
</evidence>
<dbReference type="OrthoDB" id="6508513at2759"/>
<evidence type="ECO:0000313" key="3">
    <source>
        <dbReference type="EMBL" id="RWR98597.1"/>
    </source>
</evidence>
<dbReference type="InterPro" id="IPR000477">
    <property type="entry name" value="RT_dom"/>
</dbReference>